<name>A0A840W125_9ACTN</name>
<dbReference type="AlphaFoldDB" id="A0A840W125"/>
<gene>
    <name evidence="2" type="ORF">HNR07_000909</name>
</gene>
<comment type="caution">
    <text evidence="2">The sequence shown here is derived from an EMBL/GenBank/DDBJ whole genome shotgun (WGS) entry which is preliminary data.</text>
</comment>
<dbReference type="RefSeq" id="WP_184362314.1">
    <property type="nucleotide sequence ID" value="NZ_BAAAKM010000011.1"/>
</dbReference>
<protein>
    <submittedName>
        <fullName evidence="2">Uncharacterized protein</fullName>
    </submittedName>
</protein>
<keyword evidence="3" id="KW-1185">Reference proteome</keyword>
<organism evidence="2 3">
    <name type="scientific">Nocardiopsis metallicus</name>
    <dbReference type="NCBI Taxonomy" id="179819"/>
    <lineage>
        <taxon>Bacteria</taxon>
        <taxon>Bacillati</taxon>
        <taxon>Actinomycetota</taxon>
        <taxon>Actinomycetes</taxon>
        <taxon>Streptosporangiales</taxon>
        <taxon>Nocardiopsidaceae</taxon>
        <taxon>Nocardiopsis</taxon>
    </lineage>
</organism>
<proteinExistence type="predicted"/>
<reference evidence="2 3" key="1">
    <citation type="submission" date="2020-08" db="EMBL/GenBank/DDBJ databases">
        <title>Sequencing the genomes of 1000 actinobacteria strains.</title>
        <authorList>
            <person name="Klenk H.-P."/>
        </authorList>
    </citation>
    <scope>NUCLEOTIDE SEQUENCE [LARGE SCALE GENOMIC DNA]</scope>
    <source>
        <strain evidence="2 3">DSM 44598</strain>
    </source>
</reference>
<dbReference type="EMBL" id="JACHDO010000001">
    <property type="protein sequence ID" value="MBB5489772.1"/>
    <property type="molecule type" value="Genomic_DNA"/>
</dbReference>
<dbReference type="Pfam" id="PF03995">
    <property type="entry name" value="Inhibitor_I36"/>
    <property type="match status" value="1"/>
</dbReference>
<keyword evidence="1" id="KW-0732">Signal</keyword>
<sequence>MYRTAQNIAAMCLGAVIVLATATPAFSDDSVPNPSELAAATTPALYQGEVIDLAEDWEGAQACIQQEAGALIEFVCYEDVATAAAAESWEEAGEIGASSLSSCGAGHMCLYQFKGYGTPLVSFNQPGTYNLADKFFRDRASSLYNNRSTKSTLVDFRSGIIRDRSITFDPRQTIYDLAHVAYPDGGTWDNKADRVIVR</sequence>
<evidence type="ECO:0000256" key="1">
    <source>
        <dbReference type="SAM" id="SignalP"/>
    </source>
</evidence>
<feature type="chain" id="PRO_5032779298" evidence="1">
    <location>
        <begin position="28"/>
        <end position="198"/>
    </location>
</feature>
<evidence type="ECO:0000313" key="2">
    <source>
        <dbReference type="EMBL" id="MBB5489772.1"/>
    </source>
</evidence>
<accession>A0A840W125</accession>
<evidence type="ECO:0000313" key="3">
    <source>
        <dbReference type="Proteomes" id="UP000579647"/>
    </source>
</evidence>
<feature type="signal peptide" evidence="1">
    <location>
        <begin position="1"/>
        <end position="27"/>
    </location>
</feature>
<dbReference type="Proteomes" id="UP000579647">
    <property type="component" value="Unassembled WGS sequence"/>
</dbReference>